<dbReference type="Proteomes" id="UP000821845">
    <property type="component" value="Chromosome 1"/>
</dbReference>
<gene>
    <name evidence="1" type="ORF">HPB50_025649</name>
</gene>
<name>A0ACB7TUJ9_HYAAI</name>
<evidence type="ECO:0000313" key="2">
    <source>
        <dbReference type="Proteomes" id="UP000821845"/>
    </source>
</evidence>
<organism evidence="1 2">
    <name type="scientific">Hyalomma asiaticum</name>
    <name type="common">Tick</name>
    <dbReference type="NCBI Taxonomy" id="266040"/>
    <lineage>
        <taxon>Eukaryota</taxon>
        <taxon>Metazoa</taxon>
        <taxon>Ecdysozoa</taxon>
        <taxon>Arthropoda</taxon>
        <taxon>Chelicerata</taxon>
        <taxon>Arachnida</taxon>
        <taxon>Acari</taxon>
        <taxon>Parasitiformes</taxon>
        <taxon>Ixodida</taxon>
        <taxon>Ixodoidea</taxon>
        <taxon>Ixodidae</taxon>
        <taxon>Hyalomminae</taxon>
        <taxon>Hyalomma</taxon>
    </lineage>
</organism>
<protein>
    <submittedName>
        <fullName evidence="1">Uncharacterized protein</fullName>
    </submittedName>
</protein>
<accession>A0ACB7TUJ9</accession>
<keyword evidence="2" id="KW-1185">Reference proteome</keyword>
<dbReference type="EMBL" id="CM023481">
    <property type="protein sequence ID" value="KAH6948654.1"/>
    <property type="molecule type" value="Genomic_DNA"/>
</dbReference>
<evidence type="ECO:0000313" key="1">
    <source>
        <dbReference type="EMBL" id="KAH6948654.1"/>
    </source>
</evidence>
<reference evidence="1" key="1">
    <citation type="submission" date="2020-05" db="EMBL/GenBank/DDBJ databases">
        <title>Large-scale comparative analyses of tick genomes elucidate their genetic diversity and vector capacities.</title>
        <authorList>
            <person name="Jia N."/>
            <person name="Wang J."/>
            <person name="Shi W."/>
            <person name="Du L."/>
            <person name="Sun Y."/>
            <person name="Zhan W."/>
            <person name="Jiang J."/>
            <person name="Wang Q."/>
            <person name="Zhang B."/>
            <person name="Ji P."/>
            <person name="Sakyi L.B."/>
            <person name="Cui X."/>
            <person name="Yuan T."/>
            <person name="Jiang B."/>
            <person name="Yang W."/>
            <person name="Lam T.T.-Y."/>
            <person name="Chang Q."/>
            <person name="Ding S."/>
            <person name="Wang X."/>
            <person name="Zhu J."/>
            <person name="Ruan X."/>
            <person name="Zhao L."/>
            <person name="Wei J."/>
            <person name="Que T."/>
            <person name="Du C."/>
            <person name="Cheng J."/>
            <person name="Dai P."/>
            <person name="Han X."/>
            <person name="Huang E."/>
            <person name="Gao Y."/>
            <person name="Liu J."/>
            <person name="Shao H."/>
            <person name="Ye R."/>
            <person name="Li L."/>
            <person name="Wei W."/>
            <person name="Wang X."/>
            <person name="Wang C."/>
            <person name="Yang T."/>
            <person name="Huo Q."/>
            <person name="Li W."/>
            <person name="Guo W."/>
            <person name="Chen H."/>
            <person name="Zhou L."/>
            <person name="Ni X."/>
            <person name="Tian J."/>
            <person name="Zhou Y."/>
            <person name="Sheng Y."/>
            <person name="Liu T."/>
            <person name="Pan Y."/>
            <person name="Xia L."/>
            <person name="Li J."/>
            <person name="Zhao F."/>
            <person name="Cao W."/>
        </authorList>
    </citation>
    <scope>NUCLEOTIDE SEQUENCE</scope>
    <source>
        <strain evidence="1">Hyas-2018</strain>
    </source>
</reference>
<comment type="caution">
    <text evidence="1">The sequence shown here is derived from an EMBL/GenBank/DDBJ whole genome shotgun (WGS) entry which is preliminary data.</text>
</comment>
<sequence>MTWRRPQAGTYQHGTLPHAMHPGAYGRDCKFCPLDTPDTLSHMVLGCKNNTHVPSTLLPTGATRLNEAANSDEEGTAD</sequence>
<proteinExistence type="predicted"/>